<dbReference type="PANTHER" id="PTHR24421">
    <property type="entry name" value="NITRATE/NITRITE SENSOR PROTEIN NARX-RELATED"/>
    <property type="match status" value="1"/>
</dbReference>
<dbReference type="InterPro" id="IPR036890">
    <property type="entry name" value="HATPase_C_sf"/>
</dbReference>
<dbReference type="Gene3D" id="1.20.5.1930">
    <property type="match status" value="1"/>
</dbReference>
<comment type="catalytic activity">
    <reaction evidence="1">
        <text>ATP + protein L-histidine = ADP + protein N-phospho-L-histidine.</text>
        <dbReference type="EC" id="2.7.13.3"/>
    </reaction>
</comment>
<keyword evidence="7" id="KW-0067">ATP-binding</keyword>
<proteinExistence type="predicted"/>
<dbReference type="SMART" id="SM00387">
    <property type="entry name" value="HATPase_c"/>
    <property type="match status" value="1"/>
</dbReference>
<feature type="domain" description="Histidine kinase" evidence="11">
    <location>
        <begin position="302"/>
        <end position="501"/>
    </location>
</feature>
<evidence type="ECO:0000256" key="5">
    <source>
        <dbReference type="ARBA" id="ARBA00022741"/>
    </source>
</evidence>
<evidence type="ECO:0000256" key="10">
    <source>
        <dbReference type="SAM" id="Phobius"/>
    </source>
</evidence>
<evidence type="ECO:0000256" key="2">
    <source>
        <dbReference type="ARBA" id="ARBA00012438"/>
    </source>
</evidence>
<dbReference type="EC" id="2.7.13.3" evidence="2"/>
<keyword evidence="6" id="KW-0418">Kinase</keyword>
<keyword evidence="10" id="KW-0812">Transmembrane</keyword>
<comment type="caution">
    <text evidence="12">The sequence shown here is derived from an EMBL/GenBank/DDBJ whole genome shotgun (WGS) entry which is preliminary data.</text>
</comment>
<evidence type="ECO:0000313" key="12">
    <source>
        <dbReference type="EMBL" id="GAA0277800.1"/>
    </source>
</evidence>
<evidence type="ECO:0000256" key="3">
    <source>
        <dbReference type="ARBA" id="ARBA00022553"/>
    </source>
</evidence>
<evidence type="ECO:0000259" key="11">
    <source>
        <dbReference type="PROSITE" id="PS50109"/>
    </source>
</evidence>
<dbReference type="InterPro" id="IPR050482">
    <property type="entry name" value="Sensor_HK_TwoCompSys"/>
</dbReference>
<dbReference type="Pfam" id="PF07730">
    <property type="entry name" value="HisKA_3"/>
    <property type="match status" value="1"/>
</dbReference>
<keyword evidence="10" id="KW-0472">Membrane</keyword>
<dbReference type="SUPFAM" id="SSF55874">
    <property type="entry name" value="ATPase domain of HSP90 chaperone/DNA topoisomerase II/histidine kinase"/>
    <property type="match status" value="1"/>
</dbReference>
<evidence type="ECO:0000256" key="8">
    <source>
        <dbReference type="ARBA" id="ARBA00023012"/>
    </source>
</evidence>
<dbReference type="PANTHER" id="PTHR24421:SF10">
    <property type="entry name" value="NITRATE_NITRITE SENSOR PROTEIN NARQ"/>
    <property type="match status" value="1"/>
</dbReference>
<keyword evidence="5" id="KW-0547">Nucleotide-binding</keyword>
<dbReference type="InterPro" id="IPR003594">
    <property type="entry name" value="HATPase_dom"/>
</dbReference>
<dbReference type="Pfam" id="PF02518">
    <property type="entry name" value="HATPase_c"/>
    <property type="match status" value="1"/>
</dbReference>
<dbReference type="CDD" id="cd16917">
    <property type="entry name" value="HATPase_UhpB-NarQ-NarX-like"/>
    <property type="match status" value="1"/>
</dbReference>
<evidence type="ECO:0000256" key="6">
    <source>
        <dbReference type="ARBA" id="ARBA00022777"/>
    </source>
</evidence>
<dbReference type="InterPro" id="IPR055558">
    <property type="entry name" value="DUF7134"/>
</dbReference>
<sequence length="507" mass="54749">MNAVRFPLPLIDGRPRSGAGRRFGGFGLVPRSDQAPSTHRWFGRQGPSAHSWFSPRSPSAPHWFSRQQPERDNATRRWFSGRDASARRWFGRPRPDEATATRRWFNTPPPEHDPAKPRSTWRTLGVDSALALTILALFAVAAGPVGPDPSRATTETAWWFLLPTFAILPVALRRVAPLPSVGLVCVSLLLTEWHADAVAATTVAGLVVTYTRAALAPVRRAVLATAALGFCGSAVGLVGPEPDAERWAATTFGVVALLACFFLGRTVFTRRAYTAALEERARVAELNREAAARQAVLDERRRIARELHDMVAHHVSVMGVLATGARRTLRRDPDSADEALKTIEDTGRASLREMRRLLDVLRTDDERAPDEPPPASGVAGLEQLAEQVREAGLDVELTVSGAAPQLDPGLDLTVFRVVQEALTNTLKHAAATHAVITVEFAVDGVRITVTDDGHGPAPGDDHLGHGLVGMRERVALYGGTLRTGARSGGGFRVYARLPLDGASRASA</sequence>
<organism evidence="12 13">
    <name type="scientific">Cryptosporangium japonicum</name>
    <dbReference type="NCBI Taxonomy" id="80872"/>
    <lineage>
        <taxon>Bacteria</taxon>
        <taxon>Bacillati</taxon>
        <taxon>Actinomycetota</taxon>
        <taxon>Actinomycetes</taxon>
        <taxon>Cryptosporangiales</taxon>
        <taxon>Cryptosporangiaceae</taxon>
        <taxon>Cryptosporangium</taxon>
    </lineage>
</organism>
<dbReference type="InterPro" id="IPR011712">
    <property type="entry name" value="Sig_transdc_His_kin_sub3_dim/P"/>
</dbReference>
<feature type="transmembrane region" description="Helical" evidence="10">
    <location>
        <begin position="156"/>
        <end position="172"/>
    </location>
</feature>
<keyword evidence="13" id="KW-1185">Reference proteome</keyword>
<name>A0ABP3ETU4_9ACTN</name>
<dbReference type="Proteomes" id="UP001500967">
    <property type="component" value="Unassembled WGS sequence"/>
</dbReference>
<keyword evidence="4" id="KW-0808">Transferase</keyword>
<dbReference type="Pfam" id="PF23539">
    <property type="entry name" value="DUF7134"/>
    <property type="match status" value="1"/>
</dbReference>
<dbReference type="InterPro" id="IPR005467">
    <property type="entry name" value="His_kinase_dom"/>
</dbReference>
<feature type="transmembrane region" description="Helical" evidence="10">
    <location>
        <begin position="124"/>
        <end position="144"/>
    </location>
</feature>
<gene>
    <name evidence="12" type="ORF">GCM10009539_76930</name>
</gene>
<evidence type="ECO:0000313" key="13">
    <source>
        <dbReference type="Proteomes" id="UP001500967"/>
    </source>
</evidence>
<reference evidence="13" key="1">
    <citation type="journal article" date="2019" name="Int. J. Syst. Evol. Microbiol.">
        <title>The Global Catalogue of Microorganisms (GCM) 10K type strain sequencing project: providing services to taxonomists for standard genome sequencing and annotation.</title>
        <authorList>
            <consortium name="The Broad Institute Genomics Platform"/>
            <consortium name="The Broad Institute Genome Sequencing Center for Infectious Disease"/>
            <person name="Wu L."/>
            <person name="Ma J."/>
        </authorList>
    </citation>
    <scope>NUCLEOTIDE SEQUENCE [LARGE SCALE GENOMIC DNA]</scope>
    <source>
        <strain evidence="13">JCM 10425</strain>
    </source>
</reference>
<evidence type="ECO:0000256" key="7">
    <source>
        <dbReference type="ARBA" id="ARBA00022840"/>
    </source>
</evidence>
<keyword evidence="3" id="KW-0597">Phosphoprotein</keyword>
<feature type="transmembrane region" description="Helical" evidence="10">
    <location>
        <begin position="246"/>
        <end position="264"/>
    </location>
</feature>
<keyword evidence="10" id="KW-1133">Transmembrane helix</keyword>
<accession>A0ABP3ETU4</accession>
<evidence type="ECO:0000256" key="4">
    <source>
        <dbReference type="ARBA" id="ARBA00022679"/>
    </source>
</evidence>
<keyword evidence="8" id="KW-0902">Two-component regulatory system</keyword>
<feature type="region of interest" description="Disordered" evidence="9">
    <location>
        <begin position="99"/>
        <end position="119"/>
    </location>
</feature>
<dbReference type="EMBL" id="BAAAGX010000037">
    <property type="protein sequence ID" value="GAA0277800.1"/>
    <property type="molecule type" value="Genomic_DNA"/>
</dbReference>
<protein>
    <recommendedName>
        <fullName evidence="2">histidine kinase</fullName>
        <ecNumber evidence="2">2.7.13.3</ecNumber>
    </recommendedName>
</protein>
<dbReference type="Gene3D" id="3.30.565.10">
    <property type="entry name" value="Histidine kinase-like ATPase, C-terminal domain"/>
    <property type="match status" value="1"/>
</dbReference>
<feature type="region of interest" description="Disordered" evidence="9">
    <location>
        <begin position="28"/>
        <end position="74"/>
    </location>
</feature>
<evidence type="ECO:0000256" key="1">
    <source>
        <dbReference type="ARBA" id="ARBA00000085"/>
    </source>
</evidence>
<evidence type="ECO:0000256" key="9">
    <source>
        <dbReference type="SAM" id="MobiDB-lite"/>
    </source>
</evidence>
<feature type="transmembrane region" description="Helical" evidence="10">
    <location>
        <begin position="221"/>
        <end position="240"/>
    </location>
</feature>
<dbReference type="PROSITE" id="PS50109">
    <property type="entry name" value="HIS_KIN"/>
    <property type="match status" value="1"/>
</dbReference>